<organism evidence="1 2">
    <name type="scientific">Lentinus brumalis</name>
    <dbReference type="NCBI Taxonomy" id="2498619"/>
    <lineage>
        <taxon>Eukaryota</taxon>
        <taxon>Fungi</taxon>
        <taxon>Dikarya</taxon>
        <taxon>Basidiomycota</taxon>
        <taxon>Agaricomycotina</taxon>
        <taxon>Agaricomycetes</taxon>
        <taxon>Polyporales</taxon>
        <taxon>Polyporaceae</taxon>
        <taxon>Lentinus</taxon>
    </lineage>
</organism>
<reference evidence="1 2" key="1">
    <citation type="journal article" date="2018" name="Biotechnol. Biofuels">
        <title>Integrative visual omics of the white-rot fungus Polyporus brumalis exposes the biotechnological potential of its oxidative enzymes for delignifying raw plant biomass.</title>
        <authorList>
            <person name="Miyauchi S."/>
            <person name="Rancon A."/>
            <person name="Drula E."/>
            <person name="Hage H."/>
            <person name="Chaduli D."/>
            <person name="Favel A."/>
            <person name="Grisel S."/>
            <person name="Henrissat B."/>
            <person name="Herpoel-Gimbert I."/>
            <person name="Ruiz-Duenas F.J."/>
            <person name="Chevret D."/>
            <person name="Hainaut M."/>
            <person name="Lin J."/>
            <person name="Wang M."/>
            <person name="Pangilinan J."/>
            <person name="Lipzen A."/>
            <person name="Lesage-Meessen L."/>
            <person name="Navarro D."/>
            <person name="Riley R."/>
            <person name="Grigoriev I.V."/>
            <person name="Zhou S."/>
            <person name="Raouche S."/>
            <person name="Rosso M.N."/>
        </authorList>
    </citation>
    <scope>NUCLEOTIDE SEQUENCE [LARGE SCALE GENOMIC DNA]</scope>
    <source>
        <strain evidence="1 2">BRFM 1820</strain>
    </source>
</reference>
<keyword evidence="2" id="KW-1185">Reference proteome</keyword>
<dbReference type="Gene3D" id="1.20.1280.50">
    <property type="match status" value="1"/>
</dbReference>
<evidence type="ECO:0000313" key="1">
    <source>
        <dbReference type="EMBL" id="RDX49801.1"/>
    </source>
</evidence>
<accession>A0A371DB82</accession>
<dbReference type="SUPFAM" id="SSF52047">
    <property type="entry name" value="RNI-like"/>
    <property type="match status" value="1"/>
</dbReference>
<evidence type="ECO:0000313" key="2">
    <source>
        <dbReference type="Proteomes" id="UP000256964"/>
    </source>
</evidence>
<dbReference type="OrthoDB" id="2746049at2759"/>
<dbReference type="STRING" id="139420.A0A371DB82"/>
<dbReference type="EMBL" id="KZ857403">
    <property type="protein sequence ID" value="RDX49801.1"/>
    <property type="molecule type" value="Genomic_DNA"/>
</dbReference>
<protein>
    <submittedName>
        <fullName evidence="1">Uncharacterized protein</fullName>
    </submittedName>
</protein>
<name>A0A371DB82_9APHY</name>
<sequence length="553" mass="62420">MLARPRMTEETHPEYLSERLLHALQQRYARLDLDDLKHIEGTVSVILAITRRGINSYTSINALPAEVFGMIFHHCLPSEGTGVRVSGYEEPRVREQVRSRIVLTHVCRRWRDLASGMRSLWTIIDESSRDCSSAFLARSEGMPLQVYIKLTSSRHAGHMLVPYGEGIRDLHVRIHSSTSSTAPQFPFDASNLERLCIVTDHPPRIYSRPDIDIDMSPVLFPGPTHRLKMLILRDMCWLPVLPHTNLTHLHFAQGGMISLVALLAFLGRCTALEELILVDIRIRVMSVVPLDHTVSLPHLRMLVLRMNRPQISMQYLLQQLSLPSAVTLRINGADTFRALSGLRPFPKLPFTSGIDTLSIDEGFGSFVVRASGPSCALLLDFPDYYMEATYHDAMRLMASLIPFDSIVDLRYRSHILHARRAMHLLAGAPMPSLRKLYFVDTPAVLRSGAPVAEADREAYLDAICWAFLRSPNLQELQLWSADPEFPSRLELPFSAPSVRTLVFHRSGRSDAVFDLNTLRDQAPDARMCSCLECEPPMAIPGADPVHHIYEWLS</sequence>
<gene>
    <name evidence="1" type="ORF">OH76DRAFT_512468</name>
</gene>
<dbReference type="Proteomes" id="UP000256964">
    <property type="component" value="Unassembled WGS sequence"/>
</dbReference>
<proteinExistence type="predicted"/>
<dbReference type="AlphaFoldDB" id="A0A371DB82"/>